<proteinExistence type="inferred from homology"/>
<feature type="compositionally biased region" description="Acidic residues" evidence="3">
    <location>
        <begin position="421"/>
        <end position="466"/>
    </location>
</feature>
<evidence type="ECO:0000256" key="2">
    <source>
        <dbReference type="ARBA" id="ARBA00025370"/>
    </source>
</evidence>
<dbReference type="SMART" id="SM01287">
    <property type="entry name" value="Rtt106"/>
    <property type="match status" value="1"/>
</dbReference>
<evidence type="ECO:0000313" key="5">
    <source>
        <dbReference type="EMBL" id="EFI97956.1"/>
    </source>
</evidence>
<dbReference type="OrthoDB" id="75754at2759"/>
<accession>D8Q1K6</accession>
<dbReference type="FunCoup" id="D8Q1K6">
    <property type="interactions" value="85"/>
</dbReference>
<dbReference type="eggNOG" id="ENOG502R9PE">
    <property type="taxonomic scope" value="Eukaryota"/>
</dbReference>
<dbReference type="Proteomes" id="UP000007431">
    <property type="component" value="Unassembled WGS sequence"/>
</dbReference>
<gene>
    <name evidence="5" type="ORF">SCHCODRAFT_67520</name>
</gene>
<dbReference type="Gene3D" id="2.30.29.120">
    <property type="match status" value="1"/>
</dbReference>
<feature type="compositionally biased region" description="Acidic residues" evidence="3">
    <location>
        <begin position="501"/>
        <end position="520"/>
    </location>
</feature>
<dbReference type="InterPro" id="IPR013719">
    <property type="entry name" value="RTT106/SPT16-like_middle_dom"/>
</dbReference>
<feature type="region of interest" description="Disordered" evidence="3">
    <location>
        <begin position="75"/>
        <end position="107"/>
    </location>
</feature>
<name>D8Q1K6_SCHCM</name>
<protein>
    <recommendedName>
        <fullName evidence="4">Histone chaperone RTT106/FACT complex subunit SPT16-like middle domain-containing protein</fullName>
    </recommendedName>
</protein>
<dbReference type="GO" id="GO:0031491">
    <property type="term" value="F:nucleosome binding"/>
    <property type="evidence" value="ECO:0007669"/>
    <property type="project" value="TreeGrafter"/>
</dbReference>
<dbReference type="HOGENOM" id="CLU_020806_0_0_1"/>
<dbReference type="OMA" id="AMPEAHR"/>
<feature type="compositionally biased region" description="Basic and acidic residues" evidence="3">
    <location>
        <begin position="367"/>
        <end position="377"/>
    </location>
</feature>
<feature type="compositionally biased region" description="Low complexity" evidence="3">
    <location>
        <begin position="409"/>
        <end position="420"/>
    </location>
</feature>
<feature type="compositionally biased region" description="Basic and acidic residues" evidence="3">
    <location>
        <begin position="97"/>
        <end position="107"/>
    </location>
</feature>
<dbReference type="KEGG" id="scm:SCHCO_02619495"/>
<feature type="compositionally biased region" description="Low complexity" evidence="3">
    <location>
        <begin position="249"/>
        <end position="261"/>
    </location>
</feature>
<dbReference type="AlphaFoldDB" id="D8Q1K6"/>
<sequence length="520" mass="55245">MATAPPEATFLNTTLSHLPDEIRAQIAPLLSSESNVHVLENFTRFLSGAAPAPASFTPVSDAWQDKQRTLAEALNGLRGASSGTKRSLEADEASGSDPKRQRVSEETTRYRLHGISVTSPIRKKVDILVTDDAIVLVNPATSAVEASVPRSAITRSFILPTRGKTKSHYTVVMLDADVVRPAKGKTAAQASAQVIFGIDAQAPANTKVTPTTGQTTTLEKGSSVHTYLRAFLEAARAPIYEPSGDTLKSAHTTSAGTSASTNGIPGVEAYRGAKPGTLWFFEEGLLWGESKPCEFWAVQDLLGATDGVRILSATGRTLSVTLTRRSAEVDEDGEDLGEETQLSMIDGREQDGIALWVRKHRHLFGKSAEDAAREEQNGSKPLRAPAPVGPITIHQLAAESDDEEDEDFQGSSSDEGSGSESGEEVAGSEDAEGEEDDDEEGEAASSDEEMADGDDAEADGDGDAMELDERHHPLLRPGAMPKMSRAAMDAVVGMVERDLAGADDGDGADDGEEEEDELDD</sequence>
<evidence type="ECO:0000259" key="4">
    <source>
        <dbReference type="SMART" id="SM01287"/>
    </source>
</evidence>
<comment type="function">
    <text evidence="2">Component of the FACT complex, a general chromatin factor that acts to reorganize nucleosomes. The FACT complex is involved in multiple processes that require DNA as a template such as mRNA elongation, DNA replication and DNA repair. During transcription elongation the FACT complex acts as a histone chaperone that both destabilizes and restores nucleosomal structure. It facilitates the passage of RNA polymerase II and transcription by promoting the dissociation of one histone H2A-H2B dimer from the nucleosome, then subsequently promotes the reestablishment of the nucleosome following the passage of RNA polymerase II.</text>
</comment>
<feature type="region of interest" description="Disordered" evidence="3">
    <location>
        <begin position="494"/>
        <end position="520"/>
    </location>
</feature>
<dbReference type="EMBL" id="GL377305">
    <property type="protein sequence ID" value="EFI97956.1"/>
    <property type="molecule type" value="Genomic_DNA"/>
</dbReference>
<dbReference type="InParanoid" id="D8Q1K6"/>
<keyword evidence="6" id="KW-1185">Reference proteome</keyword>
<dbReference type="GO" id="GO:0042393">
    <property type="term" value="F:histone binding"/>
    <property type="evidence" value="ECO:0007669"/>
    <property type="project" value="TreeGrafter"/>
</dbReference>
<dbReference type="Pfam" id="PF08512">
    <property type="entry name" value="Rttp106-like_middle"/>
    <property type="match status" value="1"/>
</dbReference>
<dbReference type="Gene3D" id="2.30.29.30">
    <property type="entry name" value="Pleckstrin-homology domain (PH domain)/Phosphotyrosine-binding domain (PTB)"/>
    <property type="match status" value="1"/>
</dbReference>
<dbReference type="InterPro" id="IPR050454">
    <property type="entry name" value="RTT106/SSRP1_HistChap/FACT"/>
</dbReference>
<evidence type="ECO:0000256" key="1">
    <source>
        <dbReference type="ARBA" id="ARBA00006159"/>
    </source>
</evidence>
<feature type="region of interest" description="Disordered" evidence="3">
    <location>
        <begin position="243"/>
        <end position="267"/>
    </location>
</feature>
<feature type="compositionally biased region" description="Acidic residues" evidence="3">
    <location>
        <begin position="399"/>
        <end position="408"/>
    </location>
</feature>
<dbReference type="VEuPathDB" id="FungiDB:SCHCODRAFT_02619495"/>
<dbReference type="PANTHER" id="PTHR45849:SF3">
    <property type="entry name" value="HISTONE CHAPERONE RTT106"/>
    <property type="match status" value="1"/>
</dbReference>
<dbReference type="STRING" id="578458.D8Q1K6"/>
<feature type="region of interest" description="Disordered" evidence="3">
    <location>
        <begin position="367"/>
        <end position="482"/>
    </location>
</feature>
<organism evidence="6">
    <name type="scientific">Schizophyllum commune (strain H4-8 / FGSC 9210)</name>
    <name type="common">Split gill fungus</name>
    <dbReference type="NCBI Taxonomy" id="578458"/>
    <lineage>
        <taxon>Eukaryota</taxon>
        <taxon>Fungi</taxon>
        <taxon>Dikarya</taxon>
        <taxon>Basidiomycota</taxon>
        <taxon>Agaricomycotina</taxon>
        <taxon>Agaricomycetes</taxon>
        <taxon>Agaricomycetidae</taxon>
        <taxon>Agaricales</taxon>
        <taxon>Schizophyllaceae</taxon>
        <taxon>Schizophyllum</taxon>
    </lineage>
</organism>
<dbReference type="PANTHER" id="PTHR45849">
    <property type="entry name" value="FACT COMPLEX SUBUNIT SSRP1"/>
    <property type="match status" value="1"/>
</dbReference>
<dbReference type="RefSeq" id="XP_003032859.1">
    <property type="nucleotide sequence ID" value="XM_003032813.1"/>
</dbReference>
<comment type="similarity">
    <text evidence="1">Belongs to the RTT106 family.</text>
</comment>
<dbReference type="InterPro" id="IPR011993">
    <property type="entry name" value="PH-like_dom_sf"/>
</dbReference>
<evidence type="ECO:0000313" key="6">
    <source>
        <dbReference type="Proteomes" id="UP000007431"/>
    </source>
</evidence>
<dbReference type="SUPFAM" id="SSF50729">
    <property type="entry name" value="PH domain-like"/>
    <property type="match status" value="1"/>
</dbReference>
<evidence type="ECO:0000256" key="3">
    <source>
        <dbReference type="SAM" id="MobiDB-lite"/>
    </source>
</evidence>
<reference evidence="5 6" key="1">
    <citation type="journal article" date="2010" name="Nat. Biotechnol.">
        <title>Genome sequence of the model mushroom Schizophyllum commune.</title>
        <authorList>
            <person name="Ohm R.A."/>
            <person name="de Jong J.F."/>
            <person name="Lugones L.G."/>
            <person name="Aerts A."/>
            <person name="Kothe E."/>
            <person name="Stajich J.E."/>
            <person name="de Vries R.P."/>
            <person name="Record E."/>
            <person name="Levasseur A."/>
            <person name="Baker S.E."/>
            <person name="Bartholomew K.A."/>
            <person name="Coutinho P.M."/>
            <person name="Erdmann S."/>
            <person name="Fowler T.J."/>
            <person name="Gathman A.C."/>
            <person name="Lombard V."/>
            <person name="Henrissat B."/>
            <person name="Knabe N."/>
            <person name="Kuees U."/>
            <person name="Lilly W.W."/>
            <person name="Lindquist E."/>
            <person name="Lucas S."/>
            <person name="Magnuson J.K."/>
            <person name="Piumi F."/>
            <person name="Raudaskoski M."/>
            <person name="Salamov A."/>
            <person name="Schmutz J."/>
            <person name="Schwarze F.W.M.R."/>
            <person name="vanKuyk P.A."/>
            <person name="Horton J.S."/>
            <person name="Grigoriev I.V."/>
            <person name="Woesten H.A.B."/>
        </authorList>
    </citation>
    <scope>NUCLEOTIDE SEQUENCE [LARGE SCALE GENOMIC DNA]</scope>
    <source>
        <strain evidence="6">H4-8 / FGSC 9210</strain>
    </source>
</reference>
<dbReference type="GeneID" id="9590976"/>
<feature type="domain" description="Histone chaperone RTT106/FACT complex subunit SPT16-like middle" evidence="4">
    <location>
        <begin position="264"/>
        <end position="367"/>
    </location>
</feature>